<evidence type="ECO:0000259" key="5">
    <source>
        <dbReference type="SMART" id="SM00559"/>
    </source>
</evidence>
<dbReference type="PANTHER" id="PTHR41251:SF1">
    <property type="entry name" value="NON-HOMOLOGOUS END JOINING PROTEIN KU"/>
    <property type="match status" value="1"/>
</dbReference>
<keyword evidence="2 3" id="KW-0233">DNA recombination</keyword>
<evidence type="ECO:0000256" key="2">
    <source>
        <dbReference type="ARBA" id="ARBA00023172"/>
    </source>
</evidence>
<evidence type="ECO:0000256" key="1">
    <source>
        <dbReference type="ARBA" id="ARBA00023125"/>
    </source>
</evidence>
<comment type="similarity">
    <text evidence="3">Belongs to the prokaryotic Ku family.</text>
</comment>
<evidence type="ECO:0000256" key="3">
    <source>
        <dbReference type="HAMAP-Rule" id="MF_01875"/>
    </source>
</evidence>
<dbReference type="EMBL" id="JABTTE010000019">
    <property type="protein sequence ID" value="NSL52657.1"/>
    <property type="molecule type" value="Genomic_DNA"/>
</dbReference>
<dbReference type="FunFam" id="2.40.290.10:FF:000004">
    <property type="entry name" value="Non-homologous end joining protein Ku"/>
    <property type="match status" value="1"/>
</dbReference>
<comment type="subunit">
    <text evidence="3">Homodimer. Interacts with LigD.</text>
</comment>
<keyword evidence="1 3" id="KW-0238">DNA-binding</keyword>
<dbReference type="SUPFAM" id="SSF100939">
    <property type="entry name" value="SPOC domain-like"/>
    <property type="match status" value="1"/>
</dbReference>
<reference evidence="6" key="1">
    <citation type="submission" date="2020-06" db="EMBL/GenBank/DDBJ databases">
        <title>A novel thermopfilic bacterium from Erzurum, Turkey.</title>
        <authorList>
            <person name="Adiguzel A."/>
            <person name="Ay H."/>
            <person name="Baltaci M.O."/>
        </authorList>
    </citation>
    <scope>NUCLEOTIDE SEQUENCE</scope>
    <source>
        <strain evidence="6">P2</strain>
    </source>
</reference>
<organism evidence="6 7">
    <name type="scientific">Calidifontibacillus erzurumensis</name>
    <dbReference type="NCBI Taxonomy" id="2741433"/>
    <lineage>
        <taxon>Bacteria</taxon>
        <taxon>Bacillati</taxon>
        <taxon>Bacillota</taxon>
        <taxon>Bacilli</taxon>
        <taxon>Bacillales</taxon>
        <taxon>Bacillaceae</taxon>
        <taxon>Calidifontibacillus/Schinkia group</taxon>
        <taxon>Calidifontibacillus</taxon>
    </lineage>
</organism>
<feature type="region of interest" description="Disordered" evidence="4">
    <location>
        <begin position="256"/>
        <end position="288"/>
    </location>
</feature>
<keyword evidence="3" id="KW-0227">DNA damage</keyword>
<dbReference type="AlphaFoldDB" id="A0A8J8KCI7"/>
<dbReference type="Proteomes" id="UP000625804">
    <property type="component" value="Unassembled WGS sequence"/>
</dbReference>
<dbReference type="Gene3D" id="2.40.290.10">
    <property type="match status" value="1"/>
</dbReference>
<feature type="compositionally biased region" description="Basic residues" evidence="4">
    <location>
        <begin position="269"/>
        <end position="282"/>
    </location>
</feature>
<evidence type="ECO:0000313" key="7">
    <source>
        <dbReference type="Proteomes" id="UP000625804"/>
    </source>
</evidence>
<sequence>MQTIWKGTISFGLVNIPINLFAATENKDISFRSLHKECNSPIKYEKVCPVCDREVTNDEIIKGYEYEPGKFVVISSEELKEIAPESNRTIEIIDFVKLDEIDPIYFDKSYFLGPQENGLKSYYLLKQAMEQTGKIGLAKITIRSKESLAIVRVYQSALLLETIFFPDEVRNVEHVPGLEPKLKLDEKELNMAIQLIEQLTTQFEPEKYTNDYRSTLMELIESKVTGKEITVPKEWPKTNVVDLMAALQASIDQTRPLKQVENNEGKEMMKKKKKLSVRPKKDKLKEVR</sequence>
<evidence type="ECO:0000256" key="4">
    <source>
        <dbReference type="SAM" id="MobiDB-lite"/>
    </source>
</evidence>
<dbReference type="NCBIfam" id="TIGR02772">
    <property type="entry name" value="Ku_bact"/>
    <property type="match status" value="1"/>
</dbReference>
<name>A0A8J8KCI7_9BACI</name>
<protein>
    <recommendedName>
        <fullName evidence="3">Non-homologous end joining protein Ku</fullName>
    </recommendedName>
</protein>
<dbReference type="InterPro" id="IPR016194">
    <property type="entry name" value="SPOC-like_C_dom_sf"/>
</dbReference>
<accession>A0A8J8KCI7</accession>
<dbReference type="PANTHER" id="PTHR41251">
    <property type="entry name" value="NON-HOMOLOGOUS END JOINING PROTEIN KU"/>
    <property type="match status" value="1"/>
</dbReference>
<keyword evidence="3" id="KW-0234">DNA repair</keyword>
<dbReference type="SMART" id="SM00559">
    <property type="entry name" value="Ku78"/>
    <property type="match status" value="1"/>
</dbReference>
<dbReference type="GO" id="GO:0003690">
    <property type="term" value="F:double-stranded DNA binding"/>
    <property type="evidence" value="ECO:0007669"/>
    <property type="project" value="UniProtKB-UniRule"/>
</dbReference>
<dbReference type="HAMAP" id="MF_01875">
    <property type="entry name" value="Prokaryotic_Ku"/>
    <property type="match status" value="1"/>
</dbReference>
<keyword evidence="7" id="KW-1185">Reference proteome</keyword>
<gene>
    <name evidence="3" type="primary">ku</name>
    <name evidence="6" type="ORF">HR057_12925</name>
</gene>
<dbReference type="GO" id="GO:0006310">
    <property type="term" value="P:DNA recombination"/>
    <property type="evidence" value="ECO:0007669"/>
    <property type="project" value="UniProtKB-KW"/>
</dbReference>
<dbReference type="InterPro" id="IPR006164">
    <property type="entry name" value="DNA_bd_Ku70/Ku80"/>
</dbReference>
<dbReference type="GO" id="GO:0006303">
    <property type="term" value="P:double-strand break repair via nonhomologous end joining"/>
    <property type="evidence" value="ECO:0007669"/>
    <property type="project" value="UniProtKB-UniRule"/>
</dbReference>
<comment type="caution">
    <text evidence="6">The sequence shown here is derived from an EMBL/GenBank/DDBJ whole genome shotgun (WGS) entry which is preliminary data.</text>
</comment>
<dbReference type="RefSeq" id="WP_173731862.1">
    <property type="nucleotide sequence ID" value="NZ_JABTTE010000019.1"/>
</dbReference>
<comment type="function">
    <text evidence="3">With LigD forms a non-homologous end joining (NHEJ) DNA repair enzyme, which repairs dsDNA breaks with reduced fidelity. Binds linear dsDNA with 5'- and 3'- overhangs but not closed circular dsDNA nor ssDNA. Recruits and stimulates the ligase activity of LigD.</text>
</comment>
<feature type="domain" description="Ku" evidence="5">
    <location>
        <begin position="52"/>
        <end position="180"/>
    </location>
</feature>
<dbReference type="Pfam" id="PF02735">
    <property type="entry name" value="Ku"/>
    <property type="match status" value="1"/>
</dbReference>
<evidence type="ECO:0000313" key="6">
    <source>
        <dbReference type="EMBL" id="NSL52657.1"/>
    </source>
</evidence>
<proteinExistence type="inferred from homology"/>
<dbReference type="InterPro" id="IPR009187">
    <property type="entry name" value="Prok_Ku"/>
</dbReference>
<dbReference type="PIRSF" id="PIRSF006493">
    <property type="entry name" value="Prok_Ku"/>
    <property type="match status" value="1"/>
</dbReference>
<dbReference type="CDD" id="cd00789">
    <property type="entry name" value="KU_like"/>
    <property type="match status" value="1"/>
</dbReference>